<sequence>MLKAFEARPPPLGPLQAALREIFLGWWGNRSFLGLSDGQADWSEQQGVDFGSHLFSNVAGTPVMEIPTKSSGHTDQGIMKKSKGFDGLVMSIGNSNANSSDSGAHHMQSQRLVLN</sequence>
<evidence type="ECO:0000313" key="1">
    <source>
        <dbReference type="EMBL" id="KAH7857475.1"/>
    </source>
</evidence>
<accession>A0ACB7YV67</accession>
<protein>
    <submittedName>
        <fullName evidence="1">Uncharacterized protein</fullName>
    </submittedName>
</protein>
<comment type="caution">
    <text evidence="1">The sequence shown here is derived from an EMBL/GenBank/DDBJ whole genome shotgun (WGS) entry which is preliminary data.</text>
</comment>
<reference evidence="1 2" key="1">
    <citation type="journal article" date="2021" name="Hortic Res">
        <title>High-quality reference genome and annotation aids understanding of berry development for evergreen blueberry (Vaccinium darrowii).</title>
        <authorList>
            <person name="Yu J."/>
            <person name="Hulse-Kemp A.M."/>
            <person name="Babiker E."/>
            <person name="Staton M."/>
        </authorList>
    </citation>
    <scope>NUCLEOTIDE SEQUENCE [LARGE SCALE GENOMIC DNA]</scope>
    <source>
        <strain evidence="2">cv. NJ 8807/NJ 8810</strain>
        <tissue evidence="1">Young leaf</tissue>
    </source>
</reference>
<evidence type="ECO:0000313" key="2">
    <source>
        <dbReference type="Proteomes" id="UP000828048"/>
    </source>
</evidence>
<dbReference type="EMBL" id="CM037153">
    <property type="protein sequence ID" value="KAH7857475.1"/>
    <property type="molecule type" value="Genomic_DNA"/>
</dbReference>
<proteinExistence type="predicted"/>
<keyword evidence="2" id="KW-1185">Reference proteome</keyword>
<name>A0ACB7YV67_9ERIC</name>
<gene>
    <name evidence="1" type="ORF">Vadar_013155</name>
</gene>
<dbReference type="Proteomes" id="UP000828048">
    <property type="component" value="Chromosome 3"/>
</dbReference>
<organism evidence="1 2">
    <name type="scientific">Vaccinium darrowii</name>
    <dbReference type="NCBI Taxonomy" id="229202"/>
    <lineage>
        <taxon>Eukaryota</taxon>
        <taxon>Viridiplantae</taxon>
        <taxon>Streptophyta</taxon>
        <taxon>Embryophyta</taxon>
        <taxon>Tracheophyta</taxon>
        <taxon>Spermatophyta</taxon>
        <taxon>Magnoliopsida</taxon>
        <taxon>eudicotyledons</taxon>
        <taxon>Gunneridae</taxon>
        <taxon>Pentapetalae</taxon>
        <taxon>asterids</taxon>
        <taxon>Ericales</taxon>
        <taxon>Ericaceae</taxon>
        <taxon>Vaccinioideae</taxon>
        <taxon>Vaccinieae</taxon>
        <taxon>Vaccinium</taxon>
    </lineage>
</organism>